<dbReference type="Gene3D" id="2.60.40.10">
    <property type="entry name" value="Immunoglobulins"/>
    <property type="match status" value="2"/>
</dbReference>
<dbReference type="SMART" id="SM00409">
    <property type="entry name" value="IG"/>
    <property type="match status" value="1"/>
</dbReference>
<evidence type="ECO:0000256" key="3">
    <source>
        <dbReference type="SAM" id="Phobius"/>
    </source>
</evidence>
<sequence>YSLNISDGPKTGILQNVSKVRGENLVYQCLYTPGNPPTVDFEWTRSGTDNSWVKQNTQNLTIPNVQRSDEASYTCNVSSLLRPTLISAMITQWGGKFDVTTQQRIPRICRSSARRPPGVEVQLNFTARQRLSSNLSIMDVQIQDYGMYQLSVSNGIGDSLVEWLYLRPIDLLFSSIAGRPESTMDFHVIQDTIRETSAVLTWIPGFDNGSPQEFHISYRKLFGVTGFITQTVTHDNKNEMNYTVVNLEPGIEYFVSLFAANEVGSSASVNATFKTLDRIEDHTDPSPNIGAVVGGAVGGTAVAIVAIVVVSRNKAPNTINISTVVKVVFHCPSTVFLISADPAERSM</sequence>
<reference evidence="6" key="1">
    <citation type="submission" date="2022-11" db="EMBL/GenBank/DDBJ databases">
        <title>Centuries of genome instability and evolution in soft-shell clam transmissible cancer (bioRxiv).</title>
        <authorList>
            <person name="Hart S.F.M."/>
            <person name="Yonemitsu M.A."/>
            <person name="Giersch R.M."/>
            <person name="Beal B.F."/>
            <person name="Arriagada G."/>
            <person name="Davis B.W."/>
            <person name="Ostrander E.A."/>
            <person name="Goff S.P."/>
            <person name="Metzger M.J."/>
        </authorList>
    </citation>
    <scope>NUCLEOTIDE SEQUENCE</scope>
    <source>
        <strain evidence="6">MELC-2E11</strain>
        <tissue evidence="6">Siphon/mantle</tissue>
    </source>
</reference>
<keyword evidence="7" id="KW-1185">Reference proteome</keyword>
<dbReference type="PANTHER" id="PTHR44170">
    <property type="entry name" value="PROTEIN SIDEKICK"/>
    <property type="match status" value="1"/>
</dbReference>
<dbReference type="SMART" id="SM00060">
    <property type="entry name" value="FN3"/>
    <property type="match status" value="1"/>
</dbReference>
<dbReference type="SUPFAM" id="SSF48726">
    <property type="entry name" value="Immunoglobulin"/>
    <property type="match status" value="1"/>
</dbReference>
<evidence type="ECO:0000259" key="4">
    <source>
        <dbReference type="PROSITE" id="PS50835"/>
    </source>
</evidence>
<evidence type="ECO:0000256" key="2">
    <source>
        <dbReference type="ARBA" id="ARBA00023157"/>
    </source>
</evidence>
<keyword evidence="3" id="KW-0472">Membrane</keyword>
<dbReference type="InterPro" id="IPR003961">
    <property type="entry name" value="FN3_dom"/>
</dbReference>
<name>A0ABY7E9D3_MYAAR</name>
<feature type="domain" description="Ig-like" evidence="4">
    <location>
        <begin position="9"/>
        <end position="91"/>
    </location>
</feature>
<evidence type="ECO:0000259" key="5">
    <source>
        <dbReference type="PROSITE" id="PS50853"/>
    </source>
</evidence>
<dbReference type="InterPro" id="IPR007110">
    <property type="entry name" value="Ig-like_dom"/>
</dbReference>
<dbReference type="Proteomes" id="UP001164746">
    <property type="component" value="Chromosome 5"/>
</dbReference>
<accession>A0ABY7E9D3</accession>
<proteinExistence type="predicted"/>
<evidence type="ECO:0000313" key="7">
    <source>
        <dbReference type="Proteomes" id="UP001164746"/>
    </source>
</evidence>
<dbReference type="InterPro" id="IPR036179">
    <property type="entry name" value="Ig-like_dom_sf"/>
</dbReference>
<evidence type="ECO:0000313" key="6">
    <source>
        <dbReference type="EMBL" id="WAR05427.1"/>
    </source>
</evidence>
<dbReference type="Pfam" id="PF00041">
    <property type="entry name" value="fn3"/>
    <property type="match status" value="1"/>
</dbReference>
<dbReference type="InterPro" id="IPR003599">
    <property type="entry name" value="Ig_sub"/>
</dbReference>
<dbReference type="SUPFAM" id="SSF49265">
    <property type="entry name" value="Fibronectin type III"/>
    <property type="match status" value="1"/>
</dbReference>
<dbReference type="PROSITE" id="PS50853">
    <property type="entry name" value="FN3"/>
    <property type="match status" value="1"/>
</dbReference>
<keyword evidence="1" id="KW-0677">Repeat</keyword>
<dbReference type="Pfam" id="PF13927">
    <property type="entry name" value="Ig_3"/>
    <property type="match status" value="1"/>
</dbReference>
<dbReference type="PROSITE" id="PS50835">
    <property type="entry name" value="IG_LIKE"/>
    <property type="match status" value="1"/>
</dbReference>
<gene>
    <name evidence="6" type="ORF">MAR_020796</name>
</gene>
<dbReference type="PANTHER" id="PTHR44170:SF6">
    <property type="entry name" value="CONTACTIN"/>
    <property type="match status" value="1"/>
</dbReference>
<keyword evidence="3" id="KW-0812">Transmembrane</keyword>
<feature type="transmembrane region" description="Helical" evidence="3">
    <location>
        <begin position="289"/>
        <end position="310"/>
    </location>
</feature>
<feature type="domain" description="Fibronectin type-III" evidence="5">
    <location>
        <begin position="182"/>
        <end position="278"/>
    </location>
</feature>
<protein>
    <submittedName>
        <fullName evidence="6">NPHN-like protein</fullName>
    </submittedName>
</protein>
<organism evidence="6 7">
    <name type="scientific">Mya arenaria</name>
    <name type="common">Soft-shell clam</name>
    <dbReference type="NCBI Taxonomy" id="6604"/>
    <lineage>
        <taxon>Eukaryota</taxon>
        <taxon>Metazoa</taxon>
        <taxon>Spiralia</taxon>
        <taxon>Lophotrochozoa</taxon>
        <taxon>Mollusca</taxon>
        <taxon>Bivalvia</taxon>
        <taxon>Autobranchia</taxon>
        <taxon>Heteroconchia</taxon>
        <taxon>Euheterodonta</taxon>
        <taxon>Imparidentia</taxon>
        <taxon>Neoheterodontei</taxon>
        <taxon>Myida</taxon>
        <taxon>Myoidea</taxon>
        <taxon>Myidae</taxon>
        <taxon>Mya</taxon>
    </lineage>
</organism>
<feature type="non-terminal residue" evidence="6">
    <location>
        <position position="1"/>
    </location>
</feature>
<evidence type="ECO:0000256" key="1">
    <source>
        <dbReference type="ARBA" id="ARBA00022737"/>
    </source>
</evidence>
<dbReference type="InterPro" id="IPR036116">
    <property type="entry name" value="FN3_sf"/>
</dbReference>
<dbReference type="InterPro" id="IPR013783">
    <property type="entry name" value="Ig-like_fold"/>
</dbReference>
<dbReference type="CDD" id="cd00063">
    <property type="entry name" value="FN3"/>
    <property type="match status" value="1"/>
</dbReference>
<keyword evidence="3" id="KW-1133">Transmembrane helix</keyword>
<keyword evidence="2" id="KW-1015">Disulfide bond</keyword>
<dbReference type="EMBL" id="CP111016">
    <property type="protein sequence ID" value="WAR05427.1"/>
    <property type="molecule type" value="Genomic_DNA"/>
</dbReference>